<evidence type="ECO:0008006" key="3">
    <source>
        <dbReference type="Google" id="ProtNLM"/>
    </source>
</evidence>
<keyword evidence="2" id="KW-1185">Reference proteome</keyword>
<reference evidence="1 2" key="1">
    <citation type="submission" date="2011-07" db="EMBL/GenBank/DDBJ databases">
        <title>The complete genome of chromosome of Emticicia oligotrophica DSM 17448.</title>
        <authorList>
            <consortium name="US DOE Joint Genome Institute (JGI-PGF)"/>
            <person name="Lucas S."/>
            <person name="Han J."/>
            <person name="Lapidus A."/>
            <person name="Bruce D."/>
            <person name="Goodwin L."/>
            <person name="Pitluck S."/>
            <person name="Peters L."/>
            <person name="Kyrpides N."/>
            <person name="Mavromatis K."/>
            <person name="Ivanova N."/>
            <person name="Ovchinnikova G."/>
            <person name="Teshima H."/>
            <person name="Detter J.C."/>
            <person name="Tapia R."/>
            <person name="Han C."/>
            <person name="Land M."/>
            <person name="Hauser L."/>
            <person name="Markowitz V."/>
            <person name="Cheng J.-F."/>
            <person name="Hugenholtz P."/>
            <person name="Woyke T."/>
            <person name="Wu D."/>
            <person name="Tindall B."/>
            <person name="Pomrenke H."/>
            <person name="Brambilla E."/>
            <person name="Klenk H.-P."/>
            <person name="Eisen J.A."/>
        </authorList>
    </citation>
    <scope>NUCLEOTIDE SEQUENCE [LARGE SCALE GENOMIC DNA]</scope>
    <source>
        <strain evidence="1 2">DSM 17448</strain>
    </source>
</reference>
<proteinExistence type="predicted"/>
<gene>
    <name evidence="1" type="ordered locus">Emtol_0661</name>
</gene>
<dbReference type="RefSeq" id="WP_015027517.1">
    <property type="nucleotide sequence ID" value="NC_018748.1"/>
</dbReference>
<dbReference type="Pfam" id="PF10677">
    <property type="entry name" value="DUF2490"/>
    <property type="match status" value="1"/>
</dbReference>
<evidence type="ECO:0000313" key="1">
    <source>
        <dbReference type="EMBL" id="AFK01814.1"/>
    </source>
</evidence>
<sequence length="250" mass="30160">MKYRFLFILSCICTSIFGQTTRLVQDEEQLWLGYFNQSRISNKWGIWFDAHYRTTDHFIKEPSKFLSRLGLMYYINDDLKFTNAYNYANHFPEEGHANISQPEHRIWHQLQLHTKYGKLRTMQWLRLEERFRRKIKNDNELAEGYRFDERIRYNFLLNIPLSSKGIAPKTFSAVLNNEVMLNLSKNNVYNVFDQNRFFAGLAYNIDSHSNFQFGYMNVYQQLASGNRFRNINSIRLFFFQNLDFRKKAKK</sequence>
<accession>A0ABN4AC47</accession>
<name>A0ABN4AC47_EMTOG</name>
<protein>
    <recommendedName>
        <fullName evidence="3">DUF2490 domain-containing protein</fullName>
    </recommendedName>
</protein>
<dbReference type="EMBL" id="CP002961">
    <property type="protein sequence ID" value="AFK01814.1"/>
    <property type="molecule type" value="Genomic_DNA"/>
</dbReference>
<evidence type="ECO:0000313" key="2">
    <source>
        <dbReference type="Proteomes" id="UP000002875"/>
    </source>
</evidence>
<dbReference type="InterPro" id="IPR019619">
    <property type="entry name" value="DUF2490"/>
</dbReference>
<dbReference type="Proteomes" id="UP000002875">
    <property type="component" value="Chromosome"/>
</dbReference>
<organism evidence="1 2">
    <name type="scientific">Emticicia oligotrophica (strain DSM 17448 / CIP 109782 / MTCC 6937 / GPTSA100-15)</name>
    <dbReference type="NCBI Taxonomy" id="929562"/>
    <lineage>
        <taxon>Bacteria</taxon>
        <taxon>Pseudomonadati</taxon>
        <taxon>Bacteroidota</taxon>
        <taxon>Cytophagia</taxon>
        <taxon>Cytophagales</taxon>
        <taxon>Leadbetterellaceae</taxon>
        <taxon>Emticicia</taxon>
    </lineage>
</organism>